<dbReference type="Proteomes" id="UP001300692">
    <property type="component" value="Unassembled WGS sequence"/>
</dbReference>
<protein>
    <recommendedName>
        <fullName evidence="3">Cytokinin riboside 5'-monophosphate phosphoribohydrolase</fullName>
        <ecNumber evidence="3">3.2.2.n1</ecNumber>
    </recommendedName>
</protein>
<dbReference type="EC" id="3.2.2.n1" evidence="3"/>
<gene>
    <name evidence="4" type="ORF">N7U62_14855</name>
</gene>
<dbReference type="RefSeq" id="WP_264138781.1">
    <property type="nucleotide sequence ID" value="NZ_JAOYOD010000001.1"/>
</dbReference>
<dbReference type="Gene3D" id="3.40.50.450">
    <property type="match status" value="1"/>
</dbReference>
<reference evidence="4 5" key="1">
    <citation type="submission" date="2022-10" db="EMBL/GenBank/DDBJ databases">
        <title>Comparative genomics and taxonomic characterization of three novel marine species of genus Reichenbachiella exhibiting antioxidant and polysaccharide degradation activities.</title>
        <authorList>
            <person name="Muhammad N."/>
            <person name="Lee Y.-J."/>
            <person name="Ko J."/>
            <person name="Kim S.-G."/>
        </authorList>
    </citation>
    <scope>NUCLEOTIDE SEQUENCE [LARGE SCALE GENOMIC DNA]</scope>
    <source>
        <strain evidence="4 5">ABR2-5</strain>
    </source>
</reference>
<comment type="catalytic activity">
    <reaction evidence="1">
        <text>AMP + H2O = D-ribose 5-phosphate + adenine</text>
        <dbReference type="Rhea" id="RHEA:20129"/>
        <dbReference type="ChEBI" id="CHEBI:15377"/>
        <dbReference type="ChEBI" id="CHEBI:16708"/>
        <dbReference type="ChEBI" id="CHEBI:78346"/>
        <dbReference type="ChEBI" id="CHEBI:456215"/>
        <dbReference type="EC" id="3.2.2.4"/>
    </reaction>
</comment>
<accession>A0ABT3CWU9</accession>
<evidence type="ECO:0000256" key="2">
    <source>
        <dbReference type="ARBA" id="ARBA00006763"/>
    </source>
</evidence>
<evidence type="ECO:0000313" key="5">
    <source>
        <dbReference type="Proteomes" id="UP001300692"/>
    </source>
</evidence>
<proteinExistence type="inferred from homology"/>
<dbReference type="Pfam" id="PF03641">
    <property type="entry name" value="Lysine_decarbox"/>
    <property type="match status" value="1"/>
</dbReference>
<dbReference type="PANTHER" id="PTHR31223">
    <property type="entry name" value="LOG FAMILY PROTEIN YJL055W"/>
    <property type="match status" value="1"/>
</dbReference>
<dbReference type="PANTHER" id="PTHR31223:SF70">
    <property type="entry name" value="LOG FAMILY PROTEIN YJL055W"/>
    <property type="match status" value="1"/>
</dbReference>
<keyword evidence="5" id="KW-1185">Reference proteome</keyword>
<comment type="caution">
    <text evidence="4">The sequence shown here is derived from an EMBL/GenBank/DDBJ whole genome shotgun (WGS) entry which is preliminary data.</text>
</comment>
<dbReference type="EMBL" id="JAOYOD010000001">
    <property type="protein sequence ID" value="MCV9387960.1"/>
    <property type="molecule type" value="Genomic_DNA"/>
</dbReference>
<name>A0ABT3CWU9_9BACT</name>
<evidence type="ECO:0000256" key="3">
    <source>
        <dbReference type="RuleBase" id="RU363015"/>
    </source>
</evidence>
<sequence length="193" mass="21144">MNGICVYCGSSTGNISTFKEAAQELGKSFAEKEITLIYGGAGQGLMGAAADSCLDNGGFVVGVVPKFLDEIEITHDRLTEIVLTESMHERKTSMADRADAFIAMPGGFGTLEELMEILTWSQLGLIQKPIGILNVNGYYDPLMVFFDHMLKQGLIKEKNLDLFVINDSVEGLLEDLESFETTKTDHRQKLGLV</sequence>
<comment type="similarity">
    <text evidence="2 3">Belongs to the LOG family.</text>
</comment>
<keyword evidence="3" id="KW-0203">Cytokinin biosynthesis</keyword>
<evidence type="ECO:0000313" key="4">
    <source>
        <dbReference type="EMBL" id="MCV9387960.1"/>
    </source>
</evidence>
<organism evidence="4 5">
    <name type="scientific">Reichenbachiella ulvae</name>
    <dbReference type="NCBI Taxonomy" id="2980104"/>
    <lineage>
        <taxon>Bacteria</taxon>
        <taxon>Pseudomonadati</taxon>
        <taxon>Bacteroidota</taxon>
        <taxon>Cytophagia</taxon>
        <taxon>Cytophagales</taxon>
        <taxon>Reichenbachiellaceae</taxon>
        <taxon>Reichenbachiella</taxon>
    </lineage>
</organism>
<keyword evidence="3" id="KW-0378">Hydrolase</keyword>
<evidence type="ECO:0000256" key="1">
    <source>
        <dbReference type="ARBA" id="ARBA00000274"/>
    </source>
</evidence>
<dbReference type="InterPro" id="IPR031100">
    <property type="entry name" value="LOG_fam"/>
</dbReference>
<dbReference type="InterPro" id="IPR005269">
    <property type="entry name" value="LOG"/>
</dbReference>
<dbReference type="NCBIfam" id="TIGR00730">
    <property type="entry name" value="Rossman fold protein, TIGR00730 family"/>
    <property type="match status" value="1"/>
</dbReference>
<dbReference type="SUPFAM" id="SSF102405">
    <property type="entry name" value="MCP/YpsA-like"/>
    <property type="match status" value="1"/>
</dbReference>